<dbReference type="Pfam" id="PF13585">
    <property type="entry name" value="CHU_C"/>
    <property type="match status" value="1"/>
</dbReference>
<accession>A0A6B9ZE76</accession>
<protein>
    <submittedName>
        <fullName evidence="1">T9SS type B sorting domain-containing protein</fullName>
    </submittedName>
</protein>
<dbReference type="RefSeq" id="WP_162332118.1">
    <property type="nucleotide sequence ID" value="NZ_CP048113.1"/>
</dbReference>
<dbReference type="Gene3D" id="2.60.120.260">
    <property type="entry name" value="Galactose-binding domain-like"/>
    <property type="match status" value="1"/>
</dbReference>
<keyword evidence="2" id="KW-1185">Reference proteome</keyword>
<dbReference type="AlphaFoldDB" id="A0A6B9ZE76"/>
<gene>
    <name evidence="1" type="ORF">GWR21_12710</name>
</gene>
<dbReference type="EMBL" id="CP048113">
    <property type="protein sequence ID" value="QHS60427.1"/>
    <property type="molecule type" value="Genomic_DNA"/>
</dbReference>
<evidence type="ECO:0000313" key="1">
    <source>
        <dbReference type="EMBL" id="QHS60427.1"/>
    </source>
</evidence>
<evidence type="ECO:0000313" key="2">
    <source>
        <dbReference type="Proteomes" id="UP000476411"/>
    </source>
</evidence>
<dbReference type="SUPFAM" id="SSF49299">
    <property type="entry name" value="PKD domain"/>
    <property type="match status" value="2"/>
</dbReference>
<dbReference type="InterPro" id="IPR035986">
    <property type="entry name" value="PKD_dom_sf"/>
</dbReference>
<sequence>MPAFNRRNIVLTTLFMILMHCSVYSQDKIYVVNGSEIGYIDLADYTYKFVCNAVPFGDIAITPAGKIYGYYDALYEIDPVANTYTLIPVDMSNAPTFYGANAMVSDRDGNLYVAGTATLFKIDMKNATMSFVGNMSTFPAGDLCFSEGKLYMAAMNNVLIELTLGPGGNSIVSERVAGTMLLDGDVYGIGANENGICYAITTRKELALIDTEDATAYIIAKPPKGNIMDVNGLALLREGVNDKDIEICGNGIDDDHNGFTDDNDMACRLKRGLCTSESQEIFRETFGAGSGFGTALPNLSAAGYTFSTTAPLSEGRYTIVSDPRLAQGNATWKSMADHTGNPNGRMMVINAAYKPGEFYRKKITDLCGGHQYAISVSASSVISTGMNCGQDVVSIPARIRFHIEDENGNILGQVAERYIPADDNPAGTWKEYGMIFTLPDNVSTIQIVLLDDAPGGCGNDLAIDDIVFSTCQPTPVVSLNGDYNGPFTGCINSEAVFQVDTAMLRLRQPSFQWQKRTAANAPWVNIPGANDISYTIARLQLADAGEYRILITEDPNITCPKTLASMVMLFTVQDVAAFQLTPPFTACVGEPINLSVTPYNNLQEARWTYPNGDQTSGVTLLVTNTAAMSDAGEYTLKIRTTEGCSATLKTTVTVLPYETIGFTFTTSQACVGQPVQVQSDGSWQPGTWQWTASGNGVISQADTKTPIIIWQTPGDQQLTLQSTGQCILDQHVTKDITIQNVPTPGMLSAPEQVCVGTPLEMTVTGYTGGTIAWNITGNPILTGPPDRQQAIWNTIGTYTINYTVSGTCGSVTLPAPKPVIIKDAPYVSLVHDTTVCRGTPLYLQPVFSGDATLFSWQDGPFVAESKYIAEQEGVYKLVVQDNWGCSTQAEINVQWMNCGCDIFIPTAFSPNGDGLHDIFKPVIHCVTASYEFRIYNRWGQLIYLSRRPGEGWNGILHDGRPAETGAYTWVLEYKSYEYPAPMLQKGFVTLVK</sequence>
<organism evidence="1 2">
    <name type="scientific">Chitinophaga agri</name>
    <dbReference type="NCBI Taxonomy" id="2703787"/>
    <lineage>
        <taxon>Bacteria</taxon>
        <taxon>Pseudomonadati</taxon>
        <taxon>Bacteroidota</taxon>
        <taxon>Chitinophagia</taxon>
        <taxon>Chitinophagales</taxon>
        <taxon>Chitinophagaceae</taxon>
        <taxon>Chitinophaga</taxon>
    </lineage>
</organism>
<dbReference type="KEGG" id="chih:GWR21_12710"/>
<name>A0A6B9ZE76_9BACT</name>
<dbReference type="SUPFAM" id="SSF63829">
    <property type="entry name" value="Calcium-dependent phosphotriesterase"/>
    <property type="match status" value="1"/>
</dbReference>
<dbReference type="NCBIfam" id="TIGR04131">
    <property type="entry name" value="Bac_Flav_CTERM"/>
    <property type="match status" value="1"/>
</dbReference>
<dbReference type="InterPro" id="IPR026341">
    <property type="entry name" value="T9SS_type_B"/>
</dbReference>
<proteinExistence type="predicted"/>
<reference evidence="1 2" key="1">
    <citation type="submission" date="2020-01" db="EMBL/GenBank/DDBJ databases">
        <title>Complete genome sequence of Chitinophaga sp. H33E-04 isolated from quinoa roots.</title>
        <authorList>
            <person name="Weon H.-Y."/>
            <person name="Lee S.A."/>
        </authorList>
    </citation>
    <scope>NUCLEOTIDE SEQUENCE [LARGE SCALE GENOMIC DNA]</scope>
    <source>
        <strain evidence="1 2">H33E-04</strain>
    </source>
</reference>
<dbReference type="Proteomes" id="UP000476411">
    <property type="component" value="Chromosome"/>
</dbReference>